<keyword evidence="2" id="KW-1185">Reference proteome</keyword>
<organism evidence="1 2">
    <name type="scientific">Toxocara canis</name>
    <name type="common">Canine roundworm</name>
    <dbReference type="NCBI Taxonomy" id="6265"/>
    <lineage>
        <taxon>Eukaryota</taxon>
        <taxon>Metazoa</taxon>
        <taxon>Ecdysozoa</taxon>
        <taxon>Nematoda</taxon>
        <taxon>Chromadorea</taxon>
        <taxon>Rhabditida</taxon>
        <taxon>Spirurina</taxon>
        <taxon>Ascaridomorpha</taxon>
        <taxon>Ascaridoidea</taxon>
        <taxon>Toxocaridae</taxon>
        <taxon>Toxocara</taxon>
    </lineage>
</organism>
<dbReference type="AlphaFoldDB" id="A0A0B2V435"/>
<comment type="caution">
    <text evidence="1">The sequence shown here is derived from an EMBL/GenBank/DDBJ whole genome shotgun (WGS) entry which is preliminary data.</text>
</comment>
<reference evidence="1 2" key="1">
    <citation type="submission" date="2014-11" db="EMBL/GenBank/DDBJ databases">
        <title>Genetic blueprint of the zoonotic pathogen Toxocara canis.</title>
        <authorList>
            <person name="Zhu X.-Q."/>
            <person name="Korhonen P.K."/>
            <person name="Cai H."/>
            <person name="Young N.D."/>
            <person name="Nejsum P."/>
            <person name="von Samson-Himmelstjerna G."/>
            <person name="Boag P.R."/>
            <person name="Tan P."/>
            <person name="Li Q."/>
            <person name="Min J."/>
            <person name="Yang Y."/>
            <person name="Wang X."/>
            <person name="Fang X."/>
            <person name="Hall R.S."/>
            <person name="Hofmann A."/>
            <person name="Sternberg P.W."/>
            <person name="Jex A.R."/>
            <person name="Gasser R.B."/>
        </authorList>
    </citation>
    <scope>NUCLEOTIDE SEQUENCE [LARGE SCALE GENOMIC DNA]</scope>
    <source>
        <strain evidence="1">PN_DK_2014</strain>
    </source>
</reference>
<dbReference type="Proteomes" id="UP000031036">
    <property type="component" value="Unassembled WGS sequence"/>
</dbReference>
<dbReference type="EMBL" id="JPKZ01002625">
    <property type="protein sequence ID" value="KHN75755.1"/>
    <property type="molecule type" value="Genomic_DNA"/>
</dbReference>
<evidence type="ECO:0000313" key="1">
    <source>
        <dbReference type="EMBL" id="KHN75755.1"/>
    </source>
</evidence>
<proteinExistence type="predicted"/>
<name>A0A0B2V435_TOXCA</name>
<sequence length="190" mass="22292">MCIFFCTNGLKDDGHKSNSSRSQYEFSITNPIGHWRMMRDGQVENLSAVRKFWEILSTKFILDATKHLLVGNRAFDRFTRSAQCRYICLEDNSWRRLLFNYINLSKFSFSSFRCKLQPRILGKISDISSSLCKILNHRCIHKFVLLNHTDYCYGKRVFTFITRRVSPRYDFFVCLLSERFVGFGGSTVMG</sequence>
<gene>
    <name evidence="1" type="ORF">Tcan_01354</name>
</gene>
<accession>A0A0B2V435</accession>
<evidence type="ECO:0000313" key="2">
    <source>
        <dbReference type="Proteomes" id="UP000031036"/>
    </source>
</evidence>
<protein>
    <submittedName>
        <fullName evidence="1">Uncharacterized protein</fullName>
    </submittedName>
</protein>